<comment type="function">
    <text evidence="11">Subunits I and II form the functional core of the enzyme complex. Electrons originating in cytochrome c are transferred via heme a and Cu(A) to the binuclear center formed by heme a3 and Cu(B).</text>
</comment>
<evidence type="ECO:0000256" key="6">
    <source>
        <dbReference type="ARBA" id="ARBA00022967"/>
    </source>
</evidence>
<evidence type="ECO:0000259" key="14">
    <source>
        <dbReference type="PROSITE" id="PS50999"/>
    </source>
</evidence>
<dbReference type="RefSeq" id="WP_194019211.1">
    <property type="nucleotide sequence ID" value="NZ_JADEVV010000011.1"/>
</dbReference>
<evidence type="ECO:0000256" key="10">
    <source>
        <dbReference type="RuleBase" id="RU000456"/>
    </source>
</evidence>
<dbReference type="InterPro" id="IPR036257">
    <property type="entry name" value="Cyt_c_oxidase_su2_TM_sf"/>
</dbReference>
<dbReference type="PANTHER" id="PTHR22888">
    <property type="entry name" value="CYTOCHROME C OXIDASE, SUBUNIT II"/>
    <property type="match status" value="1"/>
</dbReference>
<evidence type="ECO:0000256" key="2">
    <source>
        <dbReference type="ARBA" id="ARBA00007866"/>
    </source>
</evidence>
<keyword evidence="7 10" id="KW-0249">Electron transport</keyword>
<dbReference type="PROSITE" id="PS50999">
    <property type="entry name" value="COX2_TM"/>
    <property type="match status" value="1"/>
</dbReference>
<protein>
    <recommendedName>
        <fullName evidence="11">Cytochrome c oxidase subunit 2</fullName>
        <ecNumber evidence="11">7.1.1.9</ecNumber>
    </recommendedName>
</protein>
<dbReference type="InterPro" id="IPR008972">
    <property type="entry name" value="Cupredoxin"/>
</dbReference>
<dbReference type="CDD" id="cd13919">
    <property type="entry name" value="CuRO_HCO_II_like_5"/>
    <property type="match status" value="1"/>
</dbReference>
<dbReference type="SUPFAM" id="SSF49503">
    <property type="entry name" value="Cupredoxins"/>
    <property type="match status" value="1"/>
</dbReference>
<keyword evidence="9 12" id="KW-0472">Membrane</keyword>
<evidence type="ECO:0000256" key="4">
    <source>
        <dbReference type="ARBA" id="ARBA00022660"/>
    </source>
</evidence>
<feature type="transmembrane region" description="Helical" evidence="12">
    <location>
        <begin position="45"/>
        <end position="71"/>
    </location>
</feature>
<accession>A0ABR9VSX5</accession>
<keyword evidence="5 10" id="KW-0812">Transmembrane</keyword>
<evidence type="ECO:0000256" key="5">
    <source>
        <dbReference type="ARBA" id="ARBA00022692"/>
    </source>
</evidence>
<keyword evidence="6" id="KW-1278">Translocase</keyword>
<name>A0ABR9VSX5_9SYNC</name>
<feature type="domain" description="Cytochrome oxidase subunit II transmembrane region profile" evidence="14">
    <location>
        <begin position="27"/>
        <end position="119"/>
    </location>
</feature>
<comment type="subcellular location">
    <subcellularLocation>
        <location evidence="10">Cell membrane</location>
        <topology evidence="10">Multi-pass membrane protein</topology>
    </subcellularLocation>
    <subcellularLocation>
        <location evidence="1">Membrane</location>
        <topology evidence="1">Multi-pass membrane protein</topology>
    </subcellularLocation>
</comment>
<reference evidence="15 16" key="1">
    <citation type="submission" date="2020-10" db="EMBL/GenBank/DDBJ databases">
        <authorList>
            <person name="Castelo-Branco R."/>
            <person name="Eusebio N."/>
            <person name="Adriana R."/>
            <person name="Vieira A."/>
            <person name="Brugerolle De Fraissinette N."/>
            <person name="Rezende De Castro R."/>
            <person name="Schneider M.P."/>
            <person name="Vasconcelos V."/>
            <person name="Leao P.N."/>
        </authorList>
    </citation>
    <scope>NUCLEOTIDE SEQUENCE [LARGE SCALE GENOMIC DNA]</scope>
    <source>
        <strain evidence="15 16">LEGE 00031</strain>
    </source>
</reference>
<dbReference type="Pfam" id="PF02790">
    <property type="entry name" value="COX2_TM"/>
    <property type="match status" value="1"/>
</dbReference>
<evidence type="ECO:0000256" key="3">
    <source>
        <dbReference type="ARBA" id="ARBA00022448"/>
    </source>
</evidence>
<keyword evidence="4 10" id="KW-0679">Respiratory chain</keyword>
<evidence type="ECO:0000256" key="11">
    <source>
        <dbReference type="RuleBase" id="RU004024"/>
    </source>
</evidence>
<dbReference type="PANTHER" id="PTHR22888:SF9">
    <property type="entry name" value="CYTOCHROME C OXIDASE SUBUNIT 2"/>
    <property type="match status" value="1"/>
</dbReference>
<sequence length="300" mass="33447">MSRKNLILLVVYVAFTLGISLWLGQQSYQWLPAAAAQEAQPVGDLFSFLVSLGSVVFLGVTGVLVYSIIFYRFTLKNPQGAPIRGNARLETFWTVVPLILVTWIAWYNYVTYQRMNVLGPLPVVEVPQLLGEKAIAADPPATLAMAQGSSINPEKIGVEVKQWLWTFTYPNAGVTSHELHLPLDRRVTLNMTSADVLHGFYVPNFRIKQDIVPNREIEFSFTPNRLGEYKLHDSQFSGTYFAVMTAPVVVQSVSDYQAWLESQKSLTPGQLPNPALDEFNQAPGTPFKSGWPTVSPAIRK</sequence>
<evidence type="ECO:0000256" key="7">
    <source>
        <dbReference type="ARBA" id="ARBA00022982"/>
    </source>
</evidence>
<evidence type="ECO:0000313" key="16">
    <source>
        <dbReference type="Proteomes" id="UP000658720"/>
    </source>
</evidence>
<dbReference type="InterPro" id="IPR002429">
    <property type="entry name" value="CcO_II-like_C"/>
</dbReference>
<keyword evidence="11" id="KW-0479">Metal-binding</keyword>
<dbReference type="InterPro" id="IPR045187">
    <property type="entry name" value="CcO_II"/>
</dbReference>
<dbReference type="InterPro" id="IPR011759">
    <property type="entry name" value="Cyt_c_oxidase_su2_TM_dom"/>
</dbReference>
<evidence type="ECO:0000313" key="15">
    <source>
        <dbReference type="EMBL" id="MBE9253341.1"/>
    </source>
</evidence>
<dbReference type="PROSITE" id="PS50857">
    <property type="entry name" value="COX2_CUA"/>
    <property type="match status" value="1"/>
</dbReference>
<keyword evidence="11" id="KW-0186">Copper</keyword>
<evidence type="ECO:0000256" key="9">
    <source>
        <dbReference type="ARBA" id="ARBA00023136"/>
    </source>
</evidence>
<evidence type="ECO:0000259" key="13">
    <source>
        <dbReference type="PROSITE" id="PS50857"/>
    </source>
</evidence>
<keyword evidence="3 10" id="KW-0813">Transport</keyword>
<organism evidence="15 16">
    <name type="scientific">Synechocystis salina LEGE 00031</name>
    <dbReference type="NCBI Taxonomy" id="1828736"/>
    <lineage>
        <taxon>Bacteria</taxon>
        <taxon>Bacillati</taxon>
        <taxon>Cyanobacteriota</taxon>
        <taxon>Cyanophyceae</taxon>
        <taxon>Synechococcales</taxon>
        <taxon>Merismopediaceae</taxon>
        <taxon>Synechocystis</taxon>
    </lineage>
</organism>
<comment type="catalytic activity">
    <reaction evidence="11">
        <text>4 Fe(II)-[cytochrome c] + O2 + 8 H(+)(in) = 4 Fe(III)-[cytochrome c] + 2 H2O + 4 H(+)(out)</text>
        <dbReference type="Rhea" id="RHEA:11436"/>
        <dbReference type="Rhea" id="RHEA-COMP:10350"/>
        <dbReference type="Rhea" id="RHEA-COMP:14399"/>
        <dbReference type="ChEBI" id="CHEBI:15377"/>
        <dbReference type="ChEBI" id="CHEBI:15378"/>
        <dbReference type="ChEBI" id="CHEBI:15379"/>
        <dbReference type="ChEBI" id="CHEBI:29033"/>
        <dbReference type="ChEBI" id="CHEBI:29034"/>
        <dbReference type="EC" id="7.1.1.9"/>
    </reaction>
</comment>
<evidence type="ECO:0000256" key="8">
    <source>
        <dbReference type="ARBA" id="ARBA00022989"/>
    </source>
</evidence>
<keyword evidence="16" id="KW-1185">Reference proteome</keyword>
<feature type="domain" description="Cytochrome oxidase subunit II copper A binding" evidence="13">
    <location>
        <begin position="151"/>
        <end position="262"/>
    </location>
</feature>
<dbReference type="SUPFAM" id="SSF81464">
    <property type="entry name" value="Cytochrome c oxidase subunit II-like, transmembrane region"/>
    <property type="match status" value="1"/>
</dbReference>
<dbReference type="Gene3D" id="2.60.40.420">
    <property type="entry name" value="Cupredoxins - blue copper proteins"/>
    <property type="match status" value="1"/>
</dbReference>
<dbReference type="Proteomes" id="UP000658720">
    <property type="component" value="Unassembled WGS sequence"/>
</dbReference>
<comment type="cofactor">
    <cofactor evidence="11">
        <name>Cu cation</name>
        <dbReference type="ChEBI" id="CHEBI:23378"/>
    </cofactor>
    <text evidence="11">Binds a copper A center.</text>
</comment>
<evidence type="ECO:0000256" key="1">
    <source>
        <dbReference type="ARBA" id="ARBA00004141"/>
    </source>
</evidence>
<dbReference type="EC" id="7.1.1.9" evidence="11"/>
<feature type="transmembrane region" description="Helical" evidence="12">
    <location>
        <begin position="92"/>
        <end position="109"/>
    </location>
</feature>
<evidence type="ECO:0000256" key="12">
    <source>
        <dbReference type="SAM" id="Phobius"/>
    </source>
</evidence>
<proteinExistence type="inferred from homology"/>
<comment type="caution">
    <text evidence="15">The sequence shown here is derived from an EMBL/GenBank/DDBJ whole genome shotgun (WGS) entry which is preliminary data.</text>
</comment>
<keyword evidence="8 12" id="KW-1133">Transmembrane helix</keyword>
<dbReference type="EMBL" id="JADEVV010000011">
    <property type="protein sequence ID" value="MBE9253341.1"/>
    <property type="molecule type" value="Genomic_DNA"/>
</dbReference>
<dbReference type="Gene3D" id="1.10.287.90">
    <property type="match status" value="1"/>
</dbReference>
<comment type="similarity">
    <text evidence="2 10">Belongs to the cytochrome c oxidase subunit 2 family.</text>
</comment>
<gene>
    <name evidence="15" type="ORF">IQ217_05565</name>
</gene>
<dbReference type="Pfam" id="PF00116">
    <property type="entry name" value="COX2"/>
    <property type="match status" value="1"/>
</dbReference>